<dbReference type="RefSeq" id="XP_022728688.1">
    <property type="nucleotide sequence ID" value="XM_022872953.1"/>
</dbReference>
<keyword evidence="2" id="KW-0689">Ribosomal protein</keyword>
<dbReference type="PANTHER" id="PTHR11880">
    <property type="entry name" value="RIBOSOMAL PROTEIN S19P FAMILY MEMBER"/>
    <property type="match status" value="1"/>
</dbReference>
<proteinExistence type="inferred from homology"/>
<dbReference type="InterPro" id="IPR002222">
    <property type="entry name" value="Ribosomal_uS19"/>
</dbReference>
<dbReference type="AlphaFoldDB" id="A0A6P5XKH0"/>
<dbReference type="Gene3D" id="3.30.860.10">
    <property type="entry name" value="30s Ribosomal Protein S19, Chain A"/>
    <property type="match status" value="1"/>
</dbReference>
<gene>
    <name evidence="5" type="primary">LOC111284232</name>
</gene>
<keyword evidence="4" id="KW-1185">Reference proteome</keyword>
<keyword evidence="3" id="KW-0687">Ribonucleoprotein</keyword>
<dbReference type="GeneID" id="111284232"/>
<evidence type="ECO:0000313" key="4">
    <source>
        <dbReference type="Proteomes" id="UP000515121"/>
    </source>
</evidence>
<reference evidence="5" key="1">
    <citation type="submission" date="2025-08" db="UniProtKB">
        <authorList>
            <consortium name="RefSeq"/>
        </authorList>
    </citation>
    <scope>IDENTIFICATION</scope>
    <source>
        <tissue evidence="5">Fruit stalk</tissue>
    </source>
</reference>
<organism evidence="4 5">
    <name type="scientific">Durio zibethinus</name>
    <name type="common">Durian</name>
    <dbReference type="NCBI Taxonomy" id="66656"/>
    <lineage>
        <taxon>Eukaryota</taxon>
        <taxon>Viridiplantae</taxon>
        <taxon>Streptophyta</taxon>
        <taxon>Embryophyta</taxon>
        <taxon>Tracheophyta</taxon>
        <taxon>Spermatophyta</taxon>
        <taxon>Magnoliopsida</taxon>
        <taxon>eudicotyledons</taxon>
        <taxon>Gunneridae</taxon>
        <taxon>Pentapetalae</taxon>
        <taxon>rosids</taxon>
        <taxon>malvids</taxon>
        <taxon>Malvales</taxon>
        <taxon>Malvaceae</taxon>
        <taxon>Helicteroideae</taxon>
        <taxon>Durio</taxon>
    </lineage>
</organism>
<dbReference type="GO" id="GO:0000028">
    <property type="term" value="P:ribosomal small subunit assembly"/>
    <property type="evidence" value="ECO:0007669"/>
    <property type="project" value="TreeGrafter"/>
</dbReference>
<dbReference type="GO" id="GO:0003735">
    <property type="term" value="F:structural constituent of ribosome"/>
    <property type="evidence" value="ECO:0007669"/>
    <property type="project" value="InterPro"/>
</dbReference>
<dbReference type="GO" id="GO:0006412">
    <property type="term" value="P:translation"/>
    <property type="evidence" value="ECO:0007669"/>
    <property type="project" value="InterPro"/>
</dbReference>
<dbReference type="InterPro" id="IPR023575">
    <property type="entry name" value="Ribosomal_uS19_SF"/>
</dbReference>
<evidence type="ECO:0000256" key="1">
    <source>
        <dbReference type="ARBA" id="ARBA00007345"/>
    </source>
</evidence>
<evidence type="ECO:0000256" key="2">
    <source>
        <dbReference type="ARBA" id="ARBA00022980"/>
    </source>
</evidence>
<dbReference type="KEGG" id="dzi:111284232"/>
<evidence type="ECO:0000256" key="3">
    <source>
        <dbReference type="ARBA" id="ARBA00023274"/>
    </source>
</evidence>
<comment type="similarity">
    <text evidence="1">Belongs to the universal ribosomal protein uS19 family.</text>
</comment>
<dbReference type="Proteomes" id="UP000515121">
    <property type="component" value="Unplaced"/>
</dbReference>
<protein>
    <submittedName>
        <fullName evidence="5">Uncharacterized protein LOC111284232</fullName>
    </submittedName>
</protein>
<sequence length="142" mass="16264">MTISDDIERVASSSLIRCKFGSMEAAVKVRTLEITFKKFSFRGVDLDALLDMSTDELVKLFSARALKRFQRGLKRKPMALIKKLCKVKKEGPIWREARTYFLTVLGYAIHHPLLSFFTISISKQHPLLWTIAGIAPLCVWVY</sequence>
<evidence type="ECO:0000313" key="5">
    <source>
        <dbReference type="RefSeq" id="XP_022728688.1"/>
    </source>
</evidence>
<dbReference type="PANTHER" id="PTHR11880:SF2">
    <property type="entry name" value="SMALL RIBOSOMAL SUBUNIT PROTEIN US19"/>
    <property type="match status" value="1"/>
</dbReference>
<dbReference type="GO" id="GO:0022627">
    <property type="term" value="C:cytosolic small ribosomal subunit"/>
    <property type="evidence" value="ECO:0007669"/>
    <property type="project" value="TreeGrafter"/>
</dbReference>
<accession>A0A6P5XKH0</accession>
<dbReference type="OrthoDB" id="1843218at2759"/>
<name>A0A6P5XKH0_DURZI</name>